<feature type="coiled-coil region" evidence="1">
    <location>
        <begin position="2"/>
        <end position="32"/>
    </location>
</feature>
<dbReference type="Proteomes" id="UP000789901">
    <property type="component" value="Unassembled WGS sequence"/>
</dbReference>
<sequence>MLMLTAKENAKLKARVAKLEQKQLQNEEEKNNHIAKLDDDTIEVNQSSINATSIKTENSNNTPISDQSNSSCEIKTITNGNDQNLELTKTVNIDSAELYSSDSSDELSLEKTIEGSTQRLAYWFEKAIKSDYENSKTVINGNDQNHATEISNPVHDHTPGNDQDLKLLEVEVNISTEDIEDEDDKKVSSNDDNSDDNSNDEVSFNSNEDDEENGEIPDFEKE</sequence>
<feature type="region of interest" description="Disordered" evidence="2">
    <location>
        <begin position="139"/>
        <end position="222"/>
    </location>
</feature>
<keyword evidence="4" id="KW-1185">Reference proteome</keyword>
<evidence type="ECO:0000256" key="1">
    <source>
        <dbReference type="SAM" id="Coils"/>
    </source>
</evidence>
<keyword evidence="1" id="KW-0175">Coiled coil</keyword>
<feature type="compositionally biased region" description="Acidic residues" evidence="2">
    <location>
        <begin position="207"/>
        <end position="222"/>
    </location>
</feature>
<protein>
    <submittedName>
        <fullName evidence="3">30069_t:CDS:1</fullName>
    </submittedName>
</protein>
<proteinExistence type="predicted"/>
<evidence type="ECO:0000313" key="4">
    <source>
        <dbReference type="Proteomes" id="UP000789901"/>
    </source>
</evidence>
<accession>A0ABN7UL70</accession>
<comment type="caution">
    <text evidence="3">The sequence shown here is derived from an EMBL/GenBank/DDBJ whole genome shotgun (WGS) entry which is preliminary data.</text>
</comment>
<evidence type="ECO:0000256" key="2">
    <source>
        <dbReference type="SAM" id="MobiDB-lite"/>
    </source>
</evidence>
<feature type="region of interest" description="Disordered" evidence="2">
    <location>
        <begin position="50"/>
        <end position="70"/>
    </location>
</feature>
<name>A0ABN7UL70_GIGMA</name>
<reference evidence="3 4" key="1">
    <citation type="submission" date="2021-06" db="EMBL/GenBank/DDBJ databases">
        <authorList>
            <person name="Kallberg Y."/>
            <person name="Tangrot J."/>
            <person name="Rosling A."/>
        </authorList>
    </citation>
    <scope>NUCLEOTIDE SEQUENCE [LARGE SCALE GENOMIC DNA]</scope>
    <source>
        <strain evidence="3 4">120-4 pot B 10/14</strain>
    </source>
</reference>
<feature type="compositionally biased region" description="Polar residues" evidence="2">
    <location>
        <begin position="139"/>
        <end position="151"/>
    </location>
</feature>
<organism evidence="3 4">
    <name type="scientific">Gigaspora margarita</name>
    <dbReference type="NCBI Taxonomy" id="4874"/>
    <lineage>
        <taxon>Eukaryota</taxon>
        <taxon>Fungi</taxon>
        <taxon>Fungi incertae sedis</taxon>
        <taxon>Mucoromycota</taxon>
        <taxon>Glomeromycotina</taxon>
        <taxon>Glomeromycetes</taxon>
        <taxon>Diversisporales</taxon>
        <taxon>Gigasporaceae</taxon>
        <taxon>Gigaspora</taxon>
    </lineage>
</organism>
<evidence type="ECO:0000313" key="3">
    <source>
        <dbReference type="EMBL" id="CAG8624145.1"/>
    </source>
</evidence>
<dbReference type="EMBL" id="CAJVQB010004005">
    <property type="protein sequence ID" value="CAG8624145.1"/>
    <property type="molecule type" value="Genomic_DNA"/>
</dbReference>
<gene>
    <name evidence="3" type="ORF">GMARGA_LOCUS7994</name>
</gene>
<feature type="compositionally biased region" description="Basic and acidic residues" evidence="2">
    <location>
        <begin position="154"/>
        <end position="169"/>
    </location>
</feature>